<proteinExistence type="predicted"/>
<evidence type="ECO:0000259" key="1">
    <source>
        <dbReference type="PROSITE" id="PS50943"/>
    </source>
</evidence>
<gene>
    <name evidence="2" type="ORF">Q8G51_04300</name>
</gene>
<dbReference type="Gene3D" id="1.10.1220.10">
    <property type="entry name" value="Met repressor-like"/>
    <property type="match status" value="1"/>
</dbReference>
<evidence type="ECO:0000313" key="3">
    <source>
        <dbReference type="Proteomes" id="UP001242129"/>
    </source>
</evidence>
<dbReference type="SUPFAM" id="SSF47598">
    <property type="entry name" value="Ribbon-helix-helix"/>
    <property type="match status" value="1"/>
</dbReference>
<dbReference type="Proteomes" id="UP001242129">
    <property type="component" value="Unassembled WGS sequence"/>
</dbReference>
<dbReference type="AlphaFoldDB" id="A0AAW8ATR5"/>
<reference evidence="2" key="1">
    <citation type="submission" date="2023-07" db="EMBL/GenBank/DDBJ databases">
        <title>Dynamics of blaOXA-23 gene transmission in Acinetobacter spp. from contaminated veterinary surfaces.</title>
        <authorList>
            <person name="Moreira Da Silva J."/>
            <person name="Menezes J."/>
            <person name="Fernandes L."/>
            <person name="Marques C."/>
            <person name="Amaral A."/>
            <person name="Timofte D."/>
            <person name="Pomba C."/>
        </authorList>
    </citation>
    <scope>NUCLEOTIDE SEQUENCE</scope>
    <source>
        <strain evidence="2">CMVB11Z4A1</strain>
    </source>
</reference>
<dbReference type="RefSeq" id="WP_103800883.1">
    <property type="nucleotide sequence ID" value="NZ_JAALFF010000110.1"/>
</dbReference>
<dbReference type="InterPro" id="IPR001387">
    <property type="entry name" value="Cro/C1-type_HTH"/>
</dbReference>
<feature type="domain" description="HTH cro/C1-type" evidence="1">
    <location>
        <begin position="109"/>
        <end position="135"/>
    </location>
</feature>
<protein>
    <submittedName>
        <fullName evidence="2">Arc family DNA-binding protein</fullName>
    </submittedName>
</protein>
<sequence>MSLLTDSQVKLRIPTELKQRIEAEAQDAKRSMNAEIVSRLENSFNFKKLDAENGNTILSPYQLLDRKKELSDRLVHAIQWANFNNFRELKYSHIAEQLGYETAEIFLDWVQGKHEPTFVELRKIAEFLGVEQDWLVHGDGYPTPHSSFDASGSPERDILELFQTEGISDHEIFMSKVKKIHFVRNISPEGELVIVREYKNEKVNVLETRAHISTVIGDGGRRMLQNFASLWAHLYDSPHRNSVHSYLMKKEKFNELRKLYTHPLALLHHTQPSYWWEEIWRKQPSAHTAQLYEGQWSDWLSTVHVASEGIKDTNS</sequence>
<dbReference type="InterPro" id="IPR013321">
    <property type="entry name" value="Arc_rbn_hlx_hlx"/>
</dbReference>
<keyword evidence="2" id="KW-0238">DNA-binding</keyword>
<organism evidence="2 3">
    <name type="scientific">Acinetobacter lwoffii</name>
    <dbReference type="NCBI Taxonomy" id="28090"/>
    <lineage>
        <taxon>Bacteria</taxon>
        <taxon>Pseudomonadati</taxon>
        <taxon>Pseudomonadota</taxon>
        <taxon>Gammaproteobacteria</taxon>
        <taxon>Moraxellales</taxon>
        <taxon>Moraxellaceae</taxon>
        <taxon>Acinetobacter</taxon>
    </lineage>
</organism>
<dbReference type="InterPro" id="IPR005569">
    <property type="entry name" value="Arc_DNA-bd_dom"/>
</dbReference>
<dbReference type="GO" id="GO:0006355">
    <property type="term" value="P:regulation of DNA-templated transcription"/>
    <property type="evidence" value="ECO:0007669"/>
    <property type="project" value="InterPro"/>
</dbReference>
<comment type="caution">
    <text evidence="2">The sequence shown here is derived from an EMBL/GenBank/DDBJ whole genome shotgun (WGS) entry which is preliminary data.</text>
</comment>
<dbReference type="GO" id="GO:0003677">
    <property type="term" value="F:DNA binding"/>
    <property type="evidence" value="ECO:0007669"/>
    <property type="project" value="UniProtKB-KW"/>
</dbReference>
<dbReference type="InterPro" id="IPR010985">
    <property type="entry name" value="Ribbon_hlx_hlx"/>
</dbReference>
<dbReference type="PROSITE" id="PS50943">
    <property type="entry name" value="HTH_CROC1"/>
    <property type="match status" value="1"/>
</dbReference>
<name>A0AAW8ATR5_ACILW</name>
<dbReference type="EMBL" id="JAUUUS010000022">
    <property type="protein sequence ID" value="MDP1447062.1"/>
    <property type="molecule type" value="Genomic_DNA"/>
</dbReference>
<dbReference type="Pfam" id="PF03869">
    <property type="entry name" value="Arc"/>
    <property type="match status" value="1"/>
</dbReference>
<dbReference type="CDD" id="cd00093">
    <property type="entry name" value="HTH_XRE"/>
    <property type="match status" value="1"/>
</dbReference>
<accession>A0AAW8ATR5</accession>
<evidence type="ECO:0000313" key="2">
    <source>
        <dbReference type="EMBL" id="MDP1447062.1"/>
    </source>
</evidence>